<accession>A0A918QXQ2</accession>
<sequence length="270" mass="29826">MPLQPTPCEPWPFEPDCCQLSEDTPQEKIDKWRRVATNLLWALSGRRWGPLCPITVRPCRRSCLDDYAGAVRWGTAGPWIPYLGRDGKWRNARVCGCRSDCSCTELCEVRLEGPVHDIVSVQIGGETLDPAAYRVDAAGLLVRTDGGCWPDCQDMAAPCGEAGTFCVTYRMGLPLDEAAIAAFSALVCHLVKGCGGASCGCNLQRNRNVSRVSRQGVDLEFQDPTAMYADLRTGLPEVDSWLVAVNPYRQPSVSRVWSVDYRRPRTTTNP</sequence>
<dbReference type="AlphaFoldDB" id="A0A918QXQ2"/>
<proteinExistence type="predicted"/>
<organism evidence="1 2">
    <name type="scientific">Streptomyces echinoruber</name>
    <dbReference type="NCBI Taxonomy" id="68898"/>
    <lineage>
        <taxon>Bacteria</taxon>
        <taxon>Bacillati</taxon>
        <taxon>Actinomycetota</taxon>
        <taxon>Actinomycetes</taxon>
        <taxon>Kitasatosporales</taxon>
        <taxon>Streptomycetaceae</taxon>
        <taxon>Streptomyces</taxon>
    </lineage>
</organism>
<dbReference type="Proteomes" id="UP000623010">
    <property type="component" value="Unassembled WGS sequence"/>
</dbReference>
<reference evidence="1" key="2">
    <citation type="submission" date="2020-09" db="EMBL/GenBank/DDBJ databases">
        <authorList>
            <person name="Sun Q."/>
            <person name="Ohkuma M."/>
        </authorList>
    </citation>
    <scope>NUCLEOTIDE SEQUENCE</scope>
    <source>
        <strain evidence="1">JCM 5016</strain>
    </source>
</reference>
<evidence type="ECO:0008006" key="3">
    <source>
        <dbReference type="Google" id="ProtNLM"/>
    </source>
</evidence>
<protein>
    <recommendedName>
        <fullName evidence="3">Head-to-tail adaptor</fullName>
    </recommendedName>
</protein>
<evidence type="ECO:0000313" key="1">
    <source>
        <dbReference type="EMBL" id="GGZ73294.1"/>
    </source>
</evidence>
<dbReference type="RefSeq" id="WP_190055924.1">
    <property type="nucleotide sequence ID" value="NZ_BMWH01000002.1"/>
</dbReference>
<name>A0A918QXQ2_9ACTN</name>
<dbReference type="EMBL" id="BMWH01000002">
    <property type="protein sequence ID" value="GGZ73294.1"/>
    <property type="molecule type" value="Genomic_DNA"/>
</dbReference>
<comment type="caution">
    <text evidence="1">The sequence shown here is derived from an EMBL/GenBank/DDBJ whole genome shotgun (WGS) entry which is preliminary data.</text>
</comment>
<keyword evidence="2" id="KW-1185">Reference proteome</keyword>
<evidence type="ECO:0000313" key="2">
    <source>
        <dbReference type="Proteomes" id="UP000623010"/>
    </source>
</evidence>
<gene>
    <name evidence="1" type="ORF">GCM10010389_08590</name>
</gene>
<reference evidence="1" key="1">
    <citation type="journal article" date="2014" name="Int. J. Syst. Evol. Microbiol.">
        <title>Complete genome sequence of Corynebacterium casei LMG S-19264T (=DSM 44701T), isolated from a smear-ripened cheese.</title>
        <authorList>
            <consortium name="US DOE Joint Genome Institute (JGI-PGF)"/>
            <person name="Walter F."/>
            <person name="Albersmeier A."/>
            <person name="Kalinowski J."/>
            <person name="Ruckert C."/>
        </authorList>
    </citation>
    <scope>NUCLEOTIDE SEQUENCE</scope>
    <source>
        <strain evidence="1">JCM 5016</strain>
    </source>
</reference>